<keyword evidence="2" id="KW-1185">Reference proteome</keyword>
<reference evidence="1" key="3">
    <citation type="submission" date="2025-09" db="UniProtKB">
        <authorList>
            <consortium name="Ensembl"/>
        </authorList>
    </citation>
    <scope>IDENTIFICATION</scope>
</reference>
<organism evidence="1 2">
    <name type="scientific">Scleropages formosus</name>
    <name type="common">Asian bonytongue</name>
    <name type="synonym">Osteoglossum formosum</name>
    <dbReference type="NCBI Taxonomy" id="113540"/>
    <lineage>
        <taxon>Eukaryota</taxon>
        <taxon>Metazoa</taxon>
        <taxon>Chordata</taxon>
        <taxon>Craniata</taxon>
        <taxon>Vertebrata</taxon>
        <taxon>Euteleostomi</taxon>
        <taxon>Actinopterygii</taxon>
        <taxon>Neopterygii</taxon>
        <taxon>Teleostei</taxon>
        <taxon>Osteoglossocephala</taxon>
        <taxon>Osteoglossomorpha</taxon>
        <taxon>Osteoglossiformes</taxon>
        <taxon>Osteoglossidae</taxon>
        <taxon>Scleropages</taxon>
    </lineage>
</organism>
<dbReference type="Proteomes" id="UP000694397">
    <property type="component" value="Chromosome 9"/>
</dbReference>
<reference evidence="1" key="2">
    <citation type="submission" date="2025-08" db="UniProtKB">
        <authorList>
            <consortium name="Ensembl"/>
        </authorList>
    </citation>
    <scope>IDENTIFICATION</scope>
</reference>
<dbReference type="Ensembl" id="ENSSFOT00015022457.2">
    <property type="protein sequence ID" value="ENSSFOP00015022210.2"/>
    <property type="gene ID" value="ENSSFOG00015014288.2"/>
</dbReference>
<evidence type="ECO:0000313" key="2">
    <source>
        <dbReference type="Proteomes" id="UP000694397"/>
    </source>
</evidence>
<accession>A0A8C9RYS1</accession>
<proteinExistence type="predicted"/>
<evidence type="ECO:0000313" key="1">
    <source>
        <dbReference type="Ensembl" id="ENSSFOP00015022210.2"/>
    </source>
</evidence>
<name>A0A8C9RYS1_SCLFO</name>
<dbReference type="AlphaFoldDB" id="A0A8C9RYS1"/>
<sequence length="71" mass="8106">SLSSFDLFVLVAQLPTGQCKIMKKSSFYCVWKMCPYYKYLAQELVGYWSQILCSALKVAGSNPSYFCCTHE</sequence>
<reference evidence="1 2" key="1">
    <citation type="submission" date="2019-04" db="EMBL/GenBank/DDBJ databases">
        <authorList>
            <consortium name="Wellcome Sanger Institute Data Sharing"/>
        </authorList>
    </citation>
    <scope>NUCLEOTIDE SEQUENCE [LARGE SCALE GENOMIC DNA]</scope>
</reference>
<protein>
    <submittedName>
        <fullName evidence="1">Uncharacterized protein</fullName>
    </submittedName>
</protein>